<gene>
    <name evidence="15" type="primary">cphA</name>
    <name evidence="15" type="ORF">KME32_04130</name>
</gene>
<evidence type="ECO:0000256" key="10">
    <source>
        <dbReference type="ARBA" id="ARBA00031353"/>
    </source>
</evidence>
<dbReference type="PROSITE" id="PS50975">
    <property type="entry name" value="ATP_GRASP"/>
    <property type="match status" value="1"/>
</dbReference>
<evidence type="ECO:0000256" key="1">
    <source>
        <dbReference type="ARBA" id="ARBA00003184"/>
    </source>
</evidence>
<evidence type="ECO:0000256" key="3">
    <source>
        <dbReference type="ARBA" id="ARBA00011738"/>
    </source>
</evidence>
<dbReference type="GO" id="GO:0005524">
    <property type="term" value="F:ATP binding"/>
    <property type="evidence" value="ECO:0007669"/>
    <property type="project" value="UniProtKB-UniRule"/>
</dbReference>
<evidence type="ECO:0000313" key="15">
    <source>
        <dbReference type="EMBL" id="MBW4560341.1"/>
    </source>
</evidence>
<dbReference type="InterPro" id="IPR013221">
    <property type="entry name" value="Mur_ligase_cen"/>
</dbReference>
<evidence type="ECO:0000256" key="12">
    <source>
        <dbReference type="ARBA" id="ARBA00048425"/>
    </source>
</evidence>
<dbReference type="Pfam" id="PF08443">
    <property type="entry name" value="RimK"/>
    <property type="match status" value="1"/>
</dbReference>
<comment type="function">
    <text evidence="1">Catalyzes the ATP-dependent polymerization of arginine and aspartate to multi-L-arginyl-poly-L-aspartic acid (cyanophycin; a water-insoluble reserve polymer).</text>
</comment>
<protein>
    <recommendedName>
        <fullName evidence="6">Cyanophycin synthetase</fullName>
        <ecNumber evidence="5">6.3.2.29</ecNumber>
        <ecNumber evidence="4">6.3.2.30</ecNumber>
    </recommendedName>
    <alternativeName>
        <fullName evidence="10">Cyanophycin synthase</fullName>
    </alternativeName>
</protein>
<evidence type="ECO:0000256" key="9">
    <source>
        <dbReference type="ARBA" id="ARBA00022840"/>
    </source>
</evidence>
<dbReference type="SUPFAM" id="SSF53244">
    <property type="entry name" value="MurD-like peptide ligases, peptide-binding domain"/>
    <property type="match status" value="1"/>
</dbReference>
<evidence type="ECO:0000256" key="2">
    <source>
        <dbReference type="ARBA" id="ARBA00009060"/>
    </source>
</evidence>
<feature type="domain" description="ATP-grasp" evidence="14">
    <location>
        <begin position="224"/>
        <end position="478"/>
    </location>
</feature>
<comment type="caution">
    <text evidence="15">The sequence shown here is derived from an EMBL/GenBank/DDBJ whole genome shotgun (WGS) entry which is preliminary data.</text>
</comment>
<dbReference type="Pfam" id="PF18921">
    <property type="entry name" value="Cyanophycin_syn"/>
    <property type="match status" value="1"/>
</dbReference>
<dbReference type="AlphaFoldDB" id="A0A951UET0"/>
<name>A0A951UET0_9NOST</name>
<dbReference type="InterPro" id="IPR013651">
    <property type="entry name" value="ATP-grasp_RimK-type"/>
</dbReference>
<comment type="similarity">
    <text evidence="2">In the C-terminal section; belongs to the MurCDEF family.</text>
</comment>
<evidence type="ECO:0000256" key="8">
    <source>
        <dbReference type="ARBA" id="ARBA00022741"/>
    </source>
</evidence>
<evidence type="ECO:0000256" key="13">
    <source>
        <dbReference type="PROSITE-ProRule" id="PRU00409"/>
    </source>
</evidence>
<dbReference type="Gene3D" id="3.30.470.20">
    <property type="entry name" value="ATP-grasp fold, B domain"/>
    <property type="match status" value="2"/>
</dbReference>
<dbReference type="NCBIfam" id="NF010623">
    <property type="entry name" value="PRK14016.1"/>
    <property type="match status" value="1"/>
</dbReference>
<evidence type="ECO:0000256" key="6">
    <source>
        <dbReference type="ARBA" id="ARBA00022036"/>
    </source>
</evidence>
<dbReference type="EMBL" id="JAHHHN010000002">
    <property type="protein sequence ID" value="MBW4560341.1"/>
    <property type="molecule type" value="Genomic_DNA"/>
</dbReference>
<comment type="catalytic activity">
    <reaction evidence="12">
        <text>[L-4-(L-arginin-2-N-yl)aspartate](n) + L-aspartate + ATP = [L-4-(L-arginin-2-N-yl)aspartate](n)-L-aspartate + ADP + phosphate + H(+)</text>
        <dbReference type="Rhea" id="RHEA:13277"/>
        <dbReference type="Rhea" id="RHEA-COMP:13728"/>
        <dbReference type="Rhea" id="RHEA-COMP:13733"/>
        <dbReference type="ChEBI" id="CHEBI:15378"/>
        <dbReference type="ChEBI" id="CHEBI:29991"/>
        <dbReference type="ChEBI" id="CHEBI:30616"/>
        <dbReference type="ChEBI" id="CHEBI:43474"/>
        <dbReference type="ChEBI" id="CHEBI:137986"/>
        <dbReference type="ChEBI" id="CHEBI:137990"/>
        <dbReference type="ChEBI" id="CHEBI:456216"/>
        <dbReference type="EC" id="6.3.2.29"/>
    </reaction>
</comment>
<dbReference type="InterPro" id="IPR036565">
    <property type="entry name" value="Mur-like_cat_sf"/>
</dbReference>
<evidence type="ECO:0000259" key="14">
    <source>
        <dbReference type="PROSITE" id="PS50975"/>
    </source>
</evidence>
<evidence type="ECO:0000256" key="7">
    <source>
        <dbReference type="ARBA" id="ARBA00022598"/>
    </source>
</evidence>
<dbReference type="Gene3D" id="3.40.1190.10">
    <property type="entry name" value="Mur-like, catalytic domain"/>
    <property type="match status" value="1"/>
</dbReference>
<dbReference type="SUPFAM" id="SSF56059">
    <property type="entry name" value="Glutathione synthetase ATP-binding domain-like"/>
    <property type="match status" value="1"/>
</dbReference>
<dbReference type="Pfam" id="PF08245">
    <property type="entry name" value="Mur_ligase_M"/>
    <property type="match status" value="1"/>
</dbReference>
<dbReference type="InterPro" id="IPR044019">
    <property type="entry name" value="Cyanophycin_syn_N"/>
</dbReference>
<sequence length="899" mass="98245">MRILKIQTLRGPNYWSIRRHKLIVMRLDLENLAETPSNEIPGFYEGLVEALPSLEGHYCSPGCRGGFLMRVREGTMIGHIVEHVALELQELAGMHVGFGRTRETATPGIFQVVIEYLNEEAGRYAGRAAVRLCQSIVDRGRYPKAELDQDIQDLKDFCRDASLGPSTEAIVKEAEKRGIPWMQLEARFLIQLGYGVNQKRMQATMTDNTSILGVELACDKEATKRILAAAGVPVPKGTVINFLDDLEEAIEYVGGYPIVIKPLDGNHGRGITIDIRTWEEAEAAYEAARQVSRSIIVERYYVGRDHRVLVVDGKVVAVAERVPAHVVGNGRSSIAELIEETNQDPNRGEGHDKVLTKIELDRTSYQLLERQGYTLNSVIPKGIICYLRATANLSTGGSAVDRTDEIHPENIWLAQRVVKIIGLDIAGLDIVTTDISRPLREVDGVIVEVNAAPGFRMHVAPSQGIPRNVAGAVMDMLFPNEQSSQIPILSITGTNGKTTTTRLIAHIYKQTGKVVGYTTTDGTYIGDYLVEAGDNTGPQSAHVILQDPTVEIAVLETARGGILRSGLGFEAANVGVVLNVAADHLGIGDIDTIEQLANLKSVVAEAVLPDGYAVLNADDRRVAAMAEKTKANVAYFTMNPDSELVRKHIQKGGVAAVYENGYLSIVKGDWTHRIERAEQIPLTMGGRAPFMIANALAASLAAFVQNVTIEQIRAGLKTFRASVSQTPGRMNLFNLGNYHALVDYAHNPASYEALGAFVRNWNTGQRIGVVGGPGDRRDEDFITLGKLAAAIFDYIIIKEDDDTRGRLRGSASELITKGITQVKPNCRYESILDETQAINKALDMAPENSLVVILPESVSRAIRLIRTRGVVKEETHQQNATTTIVDSQNGITSVINTLL</sequence>
<evidence type="ECO:0000256" key="11">
    <source>
        <dbReference type="ARBA" id="ARBA00048094"/>
    </source>
</evidence>
<reference evidence="15" key="1">
    <citation type="submission" date="2021-05" db="EMBL/GenBank/DDBJ databases">
        <authorList>
            <person name="Pietrasiak N."/>
            <person name="Ward R."/>
            <person name="Stajich J.E."/>
            <person name="Kurbessoian T."/>
        </authorList>
    </citation>
    <scope>NUCLEOTIDE SEQUENCE</scope>
    <source>
        <strain evidence="15">JT2-VF2</strain>
    </source>
</reference>
<comment type="catalytic activity">
    <reaction evidence="11">
        <text>[L-4-(L-arginin-2-N-yl)aspartate](n)-L-aspartate + L-arginine + ATP = [L-4-(L-arginin-2-N-yl)aspartate](n+1) + ADP + phosphate + H(+)</text>
        <dbReference type="Rhea" id="RHEA:23888"/>
        <dbReference type="Rhea" id="RHEA-COMP:13732"/>
        <dbReference type="Rhea" id="RHEA-COMP:13733"/>
        <dbReference type="ChEBI" id="CHEBI:15378"/>
        <dbReference type="ChEBI" id="CHEBI:30616"/>
        <dbReference type="ChEBI" id="CHEBI:32682"/>
        <dbReference type="ChEBI" id="CHEBI:43474"/>
        <dbReference type="ChEBI" id="CHEBI:137986"/>
        <dbReference type="ChEBI" id="CHEBI:137990"/>
        <dbReference type="ChEBI" id="CHEBI:456216"/>
        <dbReference type="EC" id="6.3.2.30"/>
    </reaction>
</comment>
<comment type="subunit">
    <text evidence="3">Homodimer.</text>
</comment>
<dbReference type="Proteomes" id="UP000715781">
    <property type="component" value="Unassembled WGS sequence"/>
</dbReference>
<dbReference type="SUPFAM" id="SSF53623">
    <property type="entry name" value="MurD-like peptide ligases, catalytic domain"/>
    <property type="match status" value="1"/>
</dbReference>
<evidence type="ECO:0000313" key="16">
    <source>
        <dbReference type="Proteomes" id="UP000715781"/>
    </source>
</evidence>
<dbReference type="GO" id="GO:0046872">
    <property type="term" value="F:metal ion binding"/>
    <property type="evidence" value="ECO:0007669"/>
    <property type="project" value="InterPro"/>
</dbReference>
<dbReference type="InterPro" id="IPR004101">
    <property type="entry name" value="Mur_ligase_C"/>
</dbReference>
<dbReference type="GO" id="GO:0071160">
    <property type="term" value="F:cyanophycin synthetase activity (L-aspartate-adding)"/>
    <property type="evidence" value="ECO:0007669"/>
    <property type="project" value="UniProtKB-EC"/>
</dbReference>
<accession>A0A951UET0</accession>
<reference evidence="15" key="2">
    <citation type="journal article" date="2022" name="Microbiol. Resour. Announc.">
        <title>Metagenome Sequencing to Explore Phylogenomics of Terrestrial Cyanobacteria.</title>
        <authorList>
            <person name="Ward R.D."/>
            <person name="Stajich J.E."/>
            <person name="Johansen J.R."/>
            <person name="Huntemann M."/>
            <person name="Clum A."/>
            <person name="Foster B."/>
            <person name="Foster B."/>
            <person name="Roux S."/>
            <person name="Palaniappan K."/>
            <person name="Varghese N."/>
            <person name="Mukherjee S."/>
            <person name="Reddy T.B.K."/>
            <person name="Daum C."/>
            <person name="Copeland A."/>
            <person name="Chen I.A."/>
            <person name="Ivanova N.N."/>
            <person name="Kyrpides N.C."/>
            <person name="Shapiro N."/>
            <person name="Eloe-Fadrosh E.A."/>
            <person name="Pietrasiak N."/>
        </authorList>
    </citation>
    <scope>NUCLEOTIDE SEQUENCE</scope>
    <source>
        <strain evidence="15">JT2-VF2</strain>
    </source>
</reference>
<dbReference type="EC" id="6.3.2.29" evidence="5"/>
<organism evidence="15 16">
    <name type="scientific">Mojavia pulchra JT2-VF2</name>
    <dbReference type="NCBI Taxonomy" id="287848"/>
    <lineage>
        <taxon>Bacteria</taxon>
        <taxon>Bacillati</taxon>
        <taxon>Cyanobacteriota</taxon>
        <taxon>Cyanophyceae</taxon>
        <taxon>Nostocales</taxon>
        <taxon>Nostocaceae</taxon>
    </lineage>
</organism>
<evidence type="ECO:0000256" key="5">
    <source>
        <dbReference type="ARBA" id="ARBA00013005"/>
    </source>
</evidence>
<keyword evidence="8 13" id="KW-0547">Nucleotide-binding</keyword>
<dbReference type="InterPro" id="IPR011810">
    <property type="entry name" value="Cya_phycin_syn"/>
</dbReference>
<dbReference type="InterPro" id="IPR036615">
    <property type="entry name" value="Mur_ligase_C_dom_sf"/>
</dbReference>
<dbReference type="Gene3D" id="3.90.190.20">
    <property type="entry name" value="Mur ligase, C-terminal domain"/>
    <property type="match status" value="1"/>
</dbReference>
<evidence type="ECO:0000256" key="4">
    <source>
        <dbReference type="ARBA" id="ARBA00012968"/>
    </source>
</evidence>
<dbReference type="NCBIfam" id="TIGR02068">
    <property type="entry name" value="cya_phycin_syn"/>
    <property type="match status" value="1"/>
</dbReference>
<dbReference type="GO" id="GO:0071161">
    <property type="term" value="F:cyanophycin synthetase activity (L-arginine-adding)"/>
    <property type="evidence" value="ECO:0007669"/>
    <property type="project" value="UniProtKB-EC"/>
</dbReference>
<dbReference type="PANTHER" id="PTHR23135:SF18">
    <property type="entry name" value="CYANOPHYCIN SYNTHETASE"/>
    <property type="match status" value="1"/>
</dbReference>
<proteinExistence type="inferred from homology"/>
<dbReference type="EC" id="6.3.2.30" evidence="4"/>
<dbReference type="Pfam" id="PF02875">
    <property type="entry name" value="Mur_ligase_C"/>
    <property type="match status" value="1"/>
</dbReference>
<dbReference type="PANTHER" id="PTHR23135">
    <property type="entry name" value="MUR LIGASE FAMILY MEMBER"/>
    <property type="match status" value="1"/>
</dbReference>
<keyword evidence="9 13" id="KW-0067">ATP-binding</keyword>
<dbReference type="InterPro" id="IPR011761">
    <property type="entry name" value="ATP-grasp"/>
</dbReference>
<keyword evidence="7 15" id="KW-0436">Ligase</keyword>